<sequence>MKKSKKKSSKMKSFKGIKPVIIFSGIFIAIFTGSLILYFISDKNSAGVNNQTIDSSPSNSIEVNSSPANKSSVPNSTPVPQQATSQIVNTAQISAEPSNKDNSKLDNQQSNQNNAQQDNQDKINWKQKVDKLPTEGFKIEEIDSSKQYVQGVVSNLNQIVSFSSSGSILPQPGISQDSSNDDSSKYQDLSAKIDMDKAIYHMVKIKSTLGSKEKVFDEYLLTLQLDLDISELSKDKASYEKKKNEKLISIDQNSLITADSITQKMLESIQNQNEKNRNSITNPNQNNSNSLPGLNNPSNNLPGIQVPNVPDPEADIRNKLAH</sequence>
<gene>
    <name evidence="3" type="ORF">Bccel_5059</name>
</gene>
<evidence type="ECO:0000256" key="2">
    <source>
        <dbReference type="SAM" id="Phobius"/>
    </source>
</evidence>
<keyword evidence="2" id="KW-0472">Membrane</keyword>
<protein>
    <submittedName>
        <fullName evidence="3">Uncharacterized protein</fullName>
    </submittedName>
</protein>
<dbReference type="eggNOG" id="ENOG50335CP">
    <property type="taxonomic scope" value="Bacteria"/>
</dbReference>
<dbReference type="AlphaFoldDB" id="A0A0L6JWH7"/>
<feature type="compositionally biased region" description="Polar residues" evidence="1">
    <location>
        <begin position="68"/>
        <end position="97"/>
    </location>
</feature>
<comment type="caution">
    <text evidence="3">The sequence shown here is derived from an EMBL/GenBank/DDBJ whole genome shotgun (WGS) entry which is preliminary data.</text>
</comment>
<feature type="compositionally biased region" description="Low complexity" evidence="1">
    <location>
        <begin position="106"/>
        <end position="118"/>
    </location>
</feature>
<dbReference type="RefSeq" id="WP_050753803.1">
    <property type="nucleotide sequence ID" value="NZ_JQKC01000021.1"/>
</dbReference>
<keyword evidence="2" id="KW-0812">Transmembrane</keyword>
<feature type="compositionally biased region" description="Low complexity" evidence="1">
    <location>
        <begin position="278"/>
        <end position="302"/>
    </location>
</feature>
<keyword evidence="4" id="KW-1185">Reference proteome</keyword>
<feature type="region of interest" description="Disordered" evidence="1">
    <location>
        <begin position="272"/>
        <end position="322"/>
    </location>
</feature>
<name>A0A0L6JWH7_9FIRM</name>
<evidence type="ECO:0000313" key="3">
    <source>
        <dbReference type="EMBL" id="KNY29782.1"/>
    </source>
</evidence>
<dbReference type="Proteomes" id="UP000036923">
    <property type="component" value="Unassembled WGS sequence"/>
</dbReference>
<feature type="region of interest" description="Disordered" evidence="1">
    <location>
        <begin position="51"/>
        <end position="126"/>
    </location>
</feature>
<dbReference type="EMBL" id="LGTC01000001">
    <property type="protein sequence ID" value="KNY29782.1"/>
    <property type="molecule type" value="Genomic_DNA"/>
</dbReference>
<evidence type="ECO:0000256" key="1">
    <source>
        <dbReference type="SAM" id="MobiDB-lite"/>
    </source>
</evidence>
<dbReference type="OrthoDB" id="2649413at2"/>
<evidence type="ECO:0000313" key="4">
    <source>
        <dbReference type="Proteomes" id="UP000036923"/>
    </source>
</evidence>
<feature type="compositionally biased region" description="Low complexity" evidence="1">
    <location>
        <begin position="55"/>
        <end position="67"/>
    </location>
</feature>
<feature type="transmembrane region" description="Helical" evidence="2">
    <location>
        <begin position="20"/>
        <end position="40"/>
    </location>
</feature>
<keyword evidence="2" id="KW-1133">Transmembrane helix</keyword>
<dbReference type="STRING" id="398512.Bccel_5059"/>
<reference evidence="4" key="1">
    <citation type="submission" date="2015-07" db="EMBL/GenBank/DDBJ databases">
        <title>Near-Complete Genome Sequence of the Cellulolytic Bacterium Bacteroides (Pseudobacteroides) cellulosolvens ATCC 35603.</title>
        <authorList>
            <person name="Dassa B."/>
            <person name="Utturkar S.M."/>
            <person name="Klingeman D.M."/>
            <person name="Hurt R.A."/>
            <person name="Keller M."/>
            <person name="Xu J."/>
            <person name="Reddy Y.H.K."/>
            <person name="Borovok I."/>
            <person name="Grinberg I.R."/>
            <person name="Lamed R."/>
            <person name="Zhivin O."/>
            <person name="Bayer E.A."/>
            <person name="Brown S.D."/>
        </authorList>
    </citation>
    <scope>NUCLEOTIDE SEQUENCE [LARGE SCALE GENOMIC DNA]</scope>
    <source>
        <strain evidence="4">DSM 2933</strain>
    </source>
</reference>
<accession>A0A0L6JWH7</accession>
<proteinExistence type="predicted"/>
<organism evidence="3 4">
    <name type="scientific">Pseudobacteroides cellulosolvens ATCC 35603 = DSM 2933</name>
    <dbReference type="NCBI Taxonomy" id="398512"/>
    <lineage>
        <taxon>Bacteria</taxon>
        <taxon>Bacillati</taxon>
        <taxon>Bacillota</taxon>
        <taxon>Clostridia</taxon>
        <taxon>Eubacteriales</taxon>
        <taxon>Oscillospiraceae</taxon>
        <taxon>Pseudobacteroides</taxon>
    </lineage>
</organism>